<evidence type="ECO:0000259" key="3">
    <source>
        <dbReference type="PROSITE" id="PS50110"/>
    </source>
</evidence>
<reference evidence="4" key="1">
    <citation type="submission" date="2020-09" db="EMBL/GenBank/DDBJ databases">
        <title>Pelobacter alkaliphilus sp. nov., a novel anaerobic arsenate-reducing bacterium from terrestrial mud volcano.</title>
        <authorList>
            <person name="Khomyakova M.A."/>
            <person name="Merkel A.Y."/>
            <person name="Slobodkin A.I."/>
        </authorList>
    </citation>
    <scope>NUCLEOTIDE SEQUENCE</scope>
    <source>
        <strain evidence="4">M08fum</strain>
    </source>
</reference>
<keyword evidence="1 2" id="KW-0597">Phosphoprotein</keyword>
<dbReference type="PROSITE" id="PS50110">
    <property type="entry name" value="RESPONSE_REGULATORY"/>
    <property type="match status" value="1"/>
</dbReference>
<comment type="caution">
    <text evidence="4">The sequence shown here is derived from an EMBL/GenBank/DDBJ whole genome shotgun (WGS) entry which is preliminary data.</text>
</comment>
<evidence type="ECO:0000313" key="4">
    <source>
        <dbReference type="EMBL" id="MBD1401248.1"/>
    </source>
</evidence>
<dbReference type="PANTHER" id="PTHR44591:SF21">
    <property type="entry name" value="TWO-COMPONENT RESPONSE REGULATOR"/>
    <property type="match status" value="1"/>
</dbReference>
<feature type="modified residue" description="4-aspartylphosphate" evidence="2">
    <location>
        <position position="84"/>
    </location>
</feature>
<organism evidence="4 5">
    <name type="scientific">Pelovirga terrestris</name>
    <dbReference type="NCBI Taxonomy" id="2771352"/>
    <lineage>
        <taxon>Bacteria</taxon>
        <taxon>Pseudomonadati</taxon>
        <taxon>Thermodesulfobacteriota</taxon>
        <taxon>Desulfuromonadia</taxon>
        <taxon>Geobacterales</taxon>
        <taxon>Geobacteraceae</taxon>
        <taxon>Pelovirga</taxon>
    </lineage>
</organism>
<dbReference type="Gene3D" id="3.40.50.2300">
    <property type="match status" value="1"/>
</dbReference>
<dbReference type="SMART" id="SM00448">
    <property type="entry name" value="REC"/>
    <property type="match status" value="1"/>
</dbReference>
<dbReference type="GO" id="GO:0000160">
    <property type="term" value="P:phosphorelay signal transduction system"/>
    <property type="evidence" value="ECO:0007669"/>
    <property type="project" value="InterPro"/>
</dbReference>
<sequence length="156" mass="17192">MTDQNKPQLPQHWAQGWAHCAFTPEAPIAYGEGETVLLAEKDPTLLKLGKTLLENLNYRVLTAGSGARILAQCQLEQIDIIVFDVEIDYQVAEAEKTLAKIRQLHPATRILLSTAHDMALGLRCCPKVEGLPVLTKPFTVRSFSQSIRQGLGTNGE</sequence>
<evidence type="ECO:0000256" key="1">
    <source>
        <dbReference type="ARBA" id="ARBA00022553"/>
    </source>
</evidence>
<protein>
    <submittedName>
        <fullName evidence="4">Response regulator</fullName>
    </submittedName>
</protein>
<gene>
    <name evidence="4" type="ORF">ICT70_11230</name>
</gene>
<keyword evidence="5" id="KW-1185">Reference proteome</keyword>
<dbReference type="InterPro" id="IPR011006">
    <property type="entry name" value="CheY-like_superfamily"/>
</dbReference>
<dbReference type="InterPro" id="IPR001789">
    <property type="entry name" value="Sig_transdc_resp-reg_receiver"/>
</dbReference>
<proteinExistence type="predicted"/>
<dbReference type="InterPro" id="IPR050595">
    <property type="entry name" value="Bact_response_regulator"/>
</dbReference>
<feature type="domain" description="Response regulatory" evidence="3">
    <location>
        <begin position="35"/>
        <end position="151"/>
    </location>
</feature>
<evidence type="ECO:0000313" key="5">
    <source>
        <dbReference type="Proteomes" id="UP000632828"/>
    </source>
</evidence>
<dbReference type="Pfam" id="PF00072">
    <property type="entry name" value="Response_reg"/>
    <property type="match status" value="1"/>
</dbReference>
<dbReference type="PANTHER" id="PTHR44591">
    <property type="entry name" value="STRESS RESPONSE REGULATOR PROTEIN 1"/>
    <property type="match status" value="1"/>
</dbReference>
<dbReference type="CDD" id="cd00156">
    <property type="entry name" value="REC"/>
    <property type="match status" value="1"/>
</dbReference>
<dbReference type="Proteomes" id="UP000632828">
    <property type="component" value="Unassembled WGS sequence"/>
</dbReference>
<dbReference type="SUPFAM" id="SSF52172">
    <property type="entry name" value="CheY-like"/>
    <property type="match status" value="1"/>
</dbReference>
<dbReference type="RefSeq" id="WP_191156653.1">
    <property type="nucleotide sequence ID" value="NZ_JACWUN010000013.1"/>
</dbReference>
<accession>A0A8J6UHC5</accession>
<dbReference type="AlphaFoldDB" id="A0A8J6UHC5"/>
<evidence type="ECO:0000256" key="2">
    <source>
        <dbReference type="PROSITE-ProRule" id="PRU00169"/>
    </source>
</evidence>
<name>A0A8J6UHC5_9BACT</name>
<dbReference type="EMBL" id="JACWUN010000013">
    <property type="protein sequence ID" value="MBD1401248.1"/>
    <property type="molecule type" value="Genomic_DNA"/>
</dbReference>